<dbReference type="GO" id="GO:0030234">
    <property type="term" value="F:enzyme regulator activity"/>
    <property type="evidence" value="ECO:0007669"/>
    <property type="project" value="InterPro"/>
</dbReference>
<protein>
    <recommendedName>
        <fullName evidence="8">Regucalcin</fullName>
        <ecNumber evidence="7">3.1.1.17</ecNumber>
    </recommendedName>
    <alternativeName>
        <fullName evidence="13">Gluconolactonase</fullName>
    </alternativeName>
</protein>
<keyword evidence="11" id="KW-0378">Hydrolase</keyword>
<evidence type="ECO:0000256" key="10">
    <source>
        <dbReference type="ARBA" id="ARBA00022723"/>
    </source>
</evidence>
<name>A0A150F612_9BACI</name>
<accession>A0A150F612</accession>
<dbReference type="InterPro" id="IPR011042">
    <property type="entry name" value="6-blade_b-propeller_TolB-like"/>
</dbReference>
<dbReference type="AlphaFoldDB" id="A0A150F612"/>
<dbReference type="GO" id="GO:0019853">
    <property type="term" value="P:L-ascorbic acid biosynthetic process"/>
    <property type="evidence" value="ECO:0007669"/>
    <property type="project" value="TreeGrafter"/>
</dbReference>
<keyword evidence="9" id="KW-0963">Cytoplasm</keyword>
<evidence type="ECO:0000259" key="16">
    <source>
        <dbReference type="Pfam" id="PF08450"/>
    </source>
</evidence>
<feature type="binding site" evidence="15">
    <location>
        <position position="146"/>
    </location>
    <ligand>
        <name>a divalent metal cation</name>
        <dbReference type="ChEBI" id="CHEBI:60240"/>
    </ligand>
</feature>
<evidence type="ECO:0000256" key="2">
    <source>
        <dbReference type="ARBA" id="ARBA00001913"/>
    </source>
</evidence>
<comment type="cofactor">
    <cofactor evidence="3">
        <name>Mn(2+)</name>
        <dbReference type="ChEBI" id="CHEBI:29035"/>
    </cofactor>
</comment>
<proteinExistence type="inferred from homology"/>
<dbReference type="RefSeq" id="WP_061522135.1">
    <property type="nucleotide sequence ID" value="NZ_JARLZY010000011.1"/>
</dbReference>
<comment type="subcellular location">
    <subcellularLocation>
        <location evidence="5">Cytoplasm</location>
    </subcellularLocation>
</comment>
<feature type="active site" description="Proton donor/acceptor" evidence="14">
    <location>
        <position position="196"/>
    </location>
</feature>
<feature type="binding site" evidence="15">
    <location>
        <position position="196"/>
    </location>
    <ligand>
        <name>a divalent metal cation</name>
        <dbReference type="ChEBI" id="CHEBI:60240"/>
    </ligand>
</feature>
<keyword evidence="12" id="KW-0106">Calcium</keyword>
<evidence type="ECO:0000256" key="5">
    <source>
        <dbReference type="ARBA" id="ARBA00004496"/>
    </source>
</evidence>
<feature type="binding site" evidence="15">
    <location>
        <position position="98"/>
    </location>
    <ligand>
        <name>substrate</name>
    </ligand>
</feature>
<sequence length="292" mass="32723">MEAALQADTRAVIGEGPLWDKEKECLYWVDILGSQLHMFTPADGINRSVKFKSFVTALALYSKEELVMTMKDGFYLYHLQEDTLTKMKRPKDMRDGIRFNDAKCDPSGRLWAGTTSMEGKEEEASLYRLNTDGSLVKIKDQVSTSNGLDWDRNRNLMYYIDTPTQEIVCYTYDPETGDVSNPKTVYRFPKSDGSPDGMTIDQSGMLWVALFGGGRAVQIDPFQHKEIASIDVPAKYVTCCAFGGKELKTLYITTATEKMTEAERLEQPHAGGLFSIELETGGWEPVPFAGIV</sequence>
<dbReference type="GO" id="GO:0004341">
    <property type="term" value="F:gluconolactonase activity"/>
    <property type="evidence" value="ECO:0007669"/>
    <property type="project" value="UniProtKB-EC"/>
</dbReference>
<evidence type="ECO:0000256" key="14">
    <source>
        <dbReference type="PIRSR" id="PIRSR605511-1"/>
    </source>
</evidence>
<keyword evidence="10 15" id="KW-0479">Metal-binding</keyword>
<dbReference type="PANTHER" id="PTHR10907:SF47">
    <property type="entry name" value="REGUCALCIN"/>
    <property type="match status" value="1"/>
</dbReference>
<evidence type="ECO:0000256" key="6">
    <source>
        <dbReference type="ARBA" id="ARBA00008853"/>
    </source>
</evidence>
<evidence type="ECO:0000256" key="12">
    <source>
        <dbReference type="ARBA" id="ARBA00022837"/>
    </source>
</evidence>
<evidence type="ECO:0000256" key="11">
    <source>
        <dbReference type="ARBA" id="ARBA00022801"/>
    </source>
</evidence>
<evidence type="ECO:0000256" key="9">
    <source>
        <dbReference type="ARBA" id="ARBA00022490"/>
    </source>
</evidence>
<dbReference type="PRINTS" id="PR01791">
    <property type="entry name" value="REGUCALCIN"/>
</dbReference>
<dbReference type="STRING" id="1793963.AXI58_17905"/>
<dbReference type="EMBL" id="LSBA01000019">
    <property type="protein sequence ID" value="KXZ17629.1"/>
    <property type="molecule type" value="Genomic_DNA"/>
</dbReference>
<dbReference type="OrthoDB" id="2633250at2"/>
<dbReference type="GO" id="GO:0005509">
    <property type="term" value="F:calcium ion binding"/>
    <property type="evidence" value="ECO:0007669"/>
    <property type="project" value="InterPro"/>
</dbReference>
<dbReference type="InterPro" id="IPR013658">
    <property type="entry name" value="SGL"/>
</dbReference>
<comment type="cofactor">
    <cofactor evidence="15">
        <name>Zn(2+)</name>
        <dbReference type="ChEBI" id="CHEBI:29105"/>
    </cofactor>
    <text evidence="15">Binds 1 divalent metal cation per subunit.</text>
</comment>
<dbReference type="InterPro" id="IPR005511">
    <property type="entry name" value="SMP-30"/>
</dbReference>
<reference evidence="18" key="1">
    <citation type="submission" date="2016-02" db="EMBL/GenBank/DDBJ databases">
        <authorList>
            <person name="Dunlap C."/>
        </authorList>
    </citation>
    <scope>NUCLEOTIDE SEQUENCE [LARGE SCALE GENOMIC DNA]</scope>
    <source>
        <strain evidence="18">NRRL B-41092</strain>
    </source>
</reference>
<dbReference type="InterPro" id="IPR008367">
    <property type="entry name" value="Regucalcin"/>
</dbReference>
<dbReference type="PRINTS" id="PR01790">
    <property type="entry name" value="SMP30FAMILY"/>
</dbReference>
<evidence type="ECO:0000256" key="7">
    <source>
        <dbReference type="ARBA" id="ARBA00013227"/>
    </source>
</evidence>
<evidence type="ECO:0000256" key="8">
    <source>
        <dbReference type="ARBA" id="ARBA00016808"/>
    </source>
</evidence>
<organism evidence="17 18">
    <name type="scientific">Bacillus nakamurai</name>
    <dbReference type="NCBI Taxonomy" id="1793963"/>
    <lineage>
        <taxon>Bacteria</taxon>
        <taxon>Bacillati</taxon>
        <taxon>Bacillota</taxon>
        <taxon>Bacilli</taxon>
        <taxon>Bacillales</taxon>
        <taxon>Bacillaceae</taxon>
        <taxon>Bacillus</taxon>
    </lineage>
</organism>
<dbReference type="Pfam" id="PF08450">
    <property type="entry name" value="SGL"/>
    <property type="match status" value="1"/>
</dbReference>
<keyword evidence="18" id="KW-1185">Reference proteome</keyword>
<dbReference type="Proteomes" id="UP000075430">
    <property type="component" value="Unassembled WGS sequence"/>
</dbReference>
<evidence type="ECO:0000256" key="4">
    <source>
        <dbReference type="ARBA" id="ARBA00001946"/>
    </source>
</evidence>
<evidence type="ECO:0000256" key="3">
    <source>
        <dbReference type="ARBA" id="ARBA00001936"/>
    </source>
</evidence>
<comment type="cofactor">
    <cofactor evidence="2">
        <name>Ca(2+)</name>
        <dbReference type="ChEBI" id="CHEBI:29108"/>
    </cofactor>
</comment>
<comment type="catalytic activity">
    <reaction evidence="1">
        <text>D-glucono-1,5-lactone + H2O = D-gluconate + H(+)</text>
        <dbReference type="Rhea" id="RHEA:10440"/>
        <dbReference type="ChEBI" id="CHEBI:15377"/>
        <dbReference type="ChEBI" id="CHEBI:15378"/>
        <dbReference type="ChEBI" id="CHEBI:16217"/>
        <dbReference type="ChEBI" id="CHEBI:18391"/>
        <dbReference type="EC" id="3.1.1.17"/>
    </reaction>
</comment>
<dbReference type="PANTHER" id="PTHR10907">
    <property type="entry name" value="REGUCALCIN"/>
    <property type="match status" value="1"/>
</dbReference>
<evidence type="ECO:0000256" key="15">
    <source>
        <dbReference type="PIRSR" id="PIRSR605511-2"/>
    </source>
</evidence>
<evidence type="ECO:0000256" key="13">
    <source>
        <dbReference type="ARBA" id="ARBA00032464"/>
    </source>
</evidence>
<evidence type="ECO:0000313" key="18">
    <source>
        <dbReference type="Proteomes" id="UP000075430"/>
    </source>
</evidence>
<evidence type="ECO:0000313" key="17">
    <source>
        <dbReference type="EMBL" id="KXZ17629.1"/>
    </source>
</evidence>
<comment type="similarity">
    <text evidence="6">Belongs to the SMP-30/CGR1 family.</text>
</comment>
<feature type="domain" description="SMP-30/Gluconolactonase/LRE-like region" evidence="16">
    <location>
        <begin position="13"/>
        <end position="256"/>
    </location>
</feature>
<comment type="caution">
    <text evidence="17">The sequence shown here is derived from an EMBL/GenBank/DDBJ whole genome shotgun (WGS) entry which is preliminary data.</text>
</comment>
<feature type="binding site" evidence="15">
    <location>
        <position position="15"/>
    </location>
    <ligand>
        <name>a divalent metal cation</name>
        <dbReference type="ChEBI" id="CHEBI:60240"/>
    </ligand>
</feature>
<dbReference type="GO" id="GO:0005737">
    <property type="term" value="C:cytoplasm"/>
    <property type="evidence" value="ECO:0007669"/>
    <property type="project" value="UniProtKB-SubCell"/>
</dbReference>
<dbReference type="Gene3D" id="2.120.10.30">
    <property type="entry name" value="TolB, C-terminal domain"/>
    <property type="match status" value="1"/>
</dbReference>
<dbReference type="EC" id="3.1.1.17" evidence="7"/>
<gene>
    <name evidence="17" type="ORF">AXI58_17905</name>
</gene>
<dbReference type="SUPFAM" id="SSF63829">
    <property type="entry name" value="Calcium-dependent phosphotriesterase"/>
    <property type="match status" value="1"/>
</dbReference>
<comment type="cofactor">
    <cofactor evidence="4">
        <name>Mg(2+)</name>
        <dbReference type="ChEBI" id="CHEBI:18420"/>
    </cofactor>
</comment>
<keyword evidence="15" id="KW-0862">Zinc</keyword>
<evidence type="ECO:0000256" key="1">
    <source>
        <dbReference type="ARBA" id="ARBA00001589"/>
    </source>
</evidence>
<feature type="binding site" evidence="15">
    <location>
        <position position="118"/>
    </location>
    <ligand>
        <name>substrate</name>
    </ligand>
</feature>
<feature type="binding site" evidence="15">
    <location>
        <position position="100"/>
    </location>
    <ligand>
        <name>substrate</name>
    </ligand>
</feature>